<protein>
    <submittedName>
        <fullName evidence="1">Uncharacterized protein</fullName>
    </submittedName>
</protein>
<evidence type="ECO:0000313" key="2">
    <source>
        <dbReference type="Proteomes" id="UP000033808"/>
    </source>
</evidence>
<reference evidence="2" key="1">
    <citation type="submission" date="2014-04" db="EMBL/GenBank/DDBJ databases">
        <title>Complete genome sequence of Escherichia coli phage ECBP5.</title>
        <authorList>
            <person name="Lee J.S."/>
            <person name="Jang H.B."/>
            <person name="Kim K.S."/>
            <person name="Kim T.H."/>
            <person name="Park S.B."/>
            <person name="Nho S.W."/>
            <person name="Yu J.E."/>
            <person name="Yu J.E."/>
            <person name="Im S.P."/>
            <person name="Kim S.W."/>
            <person name="Jung T.S."/>
        </authorList>
    </citation>
    <scope>NUCLEOTIDE SEQUENCE [LARGE SCALE GENOMIC DNA]</scope>
</reference>
<name>A0A0F6N5N3_9CAUD</name>
<reference evidence="1 2" key="2">
    <citation type="journal article" date="2015" name="PLoS ONE">
        <title>Complete Genomic and Lysis-Cassette Characterization of the Novel Phage, KBNP1315, which Infects Avian Pathogenic Escherichia coli (APEC).</title>
        <authorList>
            <person name="Lee J.S."/>
            <person name="Jang H.B."/>
            <person name="Kim K.S."/>
            <person name="Kim T.H."/>
            <person name="Im S.P."/>
            <person name="Kim S.W."/>
            <person name="Lazarte J.M."/>
            <person name="Kim J.S."/>
            <person name="Jung T.S."/>
        </authorList>
    </citation>
    <scope>NUCLEOTIDE SEQUENCE [LARGE SCALE GENOMIC DNA]</scope>
</reference>
<dbReference type="Proteomes" id="UP000033808">
    <property type="component" value="Segment"/>
</dbReference>
<gene>
    <name evidence="1" type="ORF">ECBP5_0019</name>
</gene>
<proteinExistence type="predicted"/>
<dbReference type="RefSeq" id="YP_009146390.1">
    <property type="nucleotide sequence ID" value="NC_027330.1"/>
</dbReference>
<organism evidence="1 2">
    <name type="scientific">Escherichia phage ECBP5</name>
    <dbReference type="NCBI Taxonomy" id="1498172"/>
    <lineage>
        <taxon>Viruses</taxon>
        <taxon>Duplodnaviria</taxon>
        <taxon>Heunggongvirae</taxon>
        <taxon>Uroviricota</taxon>
        <taxon>Caudoviricetes</taxon>
        <taxon>Autographivirales</taxon>
        <taxon>Gajwadongvirus</taxon>
        <taxon>Gajwadongvirus ECBP5</taxon>
    </lineage>
</organism>
<dbReference type="KEGG" id="vg:24620922"/>
<keyword evidence="2" id="KW-1185">Reference proteome</keyword>
<accession>A0A0F6N5N3</accession>
<evidence type="ECO:0000313" key="1">
    <source>
        <dbReference type="EMBL" id="AID17673.1"/>
    </source>
</evidence>
<dbReference type="GeneID" id="24620922"/>
<dbReference type="EMBL" id="KJ749827">
    <property type="protein sequence ID" value="AID17673.1"/>
    <property type="molecule type" value="Genomic_DNA"/>
</dbReference>
<sequence>MKKTHVELWAFGSNGQLVATGLVTPAGVCGSLFKNFPCAYGESASPLSGMIKVDGNFGYGVTDKSELEWKLRAKRTYRAVRFQRVIVDF</sequence>